<keyword evidence="2" id="KW-1185">Reference proteome</keyword>
<organism evidence="1 2">
    <name type="scientific">Gynuella sunshinyii YC6258</name>
    <dbReference type="NCBI Taxonomy" id="1445510"/>
    <lineage>
        <taxon>Bacteria</taxon>
        <taxon>Pseudomonadati</taxon>
        <taxon>Pseudomonadota</taxon>
        <taxon>Gammaproteobacteria</taxon>
        <taxon>Oceanospirillales</taxon>
        <taxon>Saccharospirillaceae</taxon>
        <taxon>Gynuella</taxon>
    </lineage>
</organism>
<gene>
    <name evidence="1" type="ORF">YC6258_04941</name>
</gene>
<dbReference type="KEGG" id="gsn:YC6258_04941"/>
<evidence type="ECO:0000313" key="2">
    <source>
        <dbReference type="Proteomes" id="UP000032266"/>
    </source>
</evidence>
<proteinExistence type="predicted"/>
<protein>
    <submittedName>
        <fullName evidence="1">Uncharacterized protein</fullName>
    </submittedName>
</protein>
<dbReference type="HOGENOM" id="CLU_3168670_0_0_6"/>
<name>A0A0C5VQT2_9GAMM</name>
<dbReference type="AlphaFoldDB" id="A0A0C5VQT2"/>
<dbReference type="Proteomes" id="UP000032266">
    <property type="component" value="Chromosome"/>
</dbReference>
<dbReference type="STRING" id="1445510.YC6258_04941"/>
<dbReference type="EMBL" id="CP007142">
    <property type="protein sequence ID" value="AJQ96972.1"/>
    <property type="molecule type" value="Genomic_DNA"/>
</dbReference>
<accession>A0A0C5VQT2</accession>
<sequence length="47" mass="5363">MWLTSLSLLFSSRVLVKLISISSVDLLLLKRAEAMINRLNHFDSMSI</sequence>
<evidence type="ECO:0000313" key="1">
    <source>
        <dbReference type="EMBL" id="AJQ96972.1"/>
    </source>
</evidence>
<reference evidence="1 2" key="1">
    <citation type="submission" date="2014-01" db="EMBL/GenBank/DDBJ databases">
        <title>Full genme sequencing of cellulolytic bacterium Gynuella sunshinyii YC6258T gen. nov., sp. nov.</title>
        <authorList>
            <person name="Khan H."/>
            <person name="Chung E.J."/>
            <person name="Chung Y.R."/>
        </authorList>
    </citation>
    <scope>NUCLEOTIDE SEQUENCE [LARGE SCALE GENOMIC DNA]</scope>
    <source>
        <strain evidence="1 2">YC6258</strain>
    </source>
</reference>